<protein>
    <submittedName>
        <fullName evidence="2">Transposable element Tcb1 transposase</fullName>
    </submittedName>
</protein>
<dbReference type="InterPro" id="IPR038717">
    <property type="entry name" value="Tc1-like_DDE_dom"/>
</dbReference>
<dbReference type="InterPro" id="IPR036397">
    <property type="entry name" value="RNaseH_sf"/>
</dbReference>
<gene>
    <name evidence="2" type="ORF">X975_17507</name>
</gene>
<feature type="non-terminal residue" evidence="2">
    <location>
        <position position="186"/>
    </location>
</feature>
<dbReference type="OrthoDB" id="10006939at2759"/>
<sequence length="186" mass="21039">MQPLFKHHDGRIRVWRHHGERILNSCVIHRHAGPVPRIMLWGGIGYDTRTPLVRIAGTLNSQSYISKVLELVVLPYLQGLPTAIFQQDNARPHVAPIVQGFFVSRQIELLPWLARSPDLSPIENMWSMVAQRLTQITSQAATPDQLWQRVEAAWSAVTQEHIQSLFESMPRRVAAVSSNNGGYSGY</sequence>
<dbReference type="OMA" id="QASEHYT"/>
<dbReference type="Proteomes" id="UP000054359">
    <property type="component" value="Unassembled WGS sequence"/>
</dbReference>
<accession>A0A087UBL7</accession>
<evidence type="ECO:0000313" key="3">
    <source>
        <dbReference type="Proteomes" id="UP000054359"/>
    </source>
</evidence>
<evidence type="ECO:0000259" key="1">
    <source>
        <dbReference type="Pfam" id="PF13358"/>
    </source>
</evidence>
<name>A0A087UBL7_STEMI</name>
<reference evidence="2 3" key="1">
    <citation type="submission" date="2013-11" db="EMBL/GenBank/DDBJ databases">
        <title>Genome sequencing of Stegodyphus mimosarum.</title>
        <authorList>
            <person name="Bechsgaard J."/>
        </authorList>
    </citation>
    <scope>NUCLEOTIDE SEQUENCE [LARGE SCALE GENOMIC DNA]</scope>
</reference>
<dbReference type="EMBL" id="KK119106">
    <property type="protein sequence ID" value="KFM74756.1"/>
    <property type="molecule type" value="Genomic_DNA"/>
</dbReference>
<keyword evidence="3" id="KW-1185">Reference proteome</keyword>
<dbReference type="Gene3D" id="3.30.420.10">
    <property type="entry name" value="Ribonuclease H-like superfamily/Ribonuclease H"/>
    <property type="match status" value="1"/>
</dbReference>
<evidence type="ECO:0000313" key="2">
    <source>
        <dbReference type="EMBL" id="KFM74756.1"/>
    </source>
</evidence>
<dbReference type="Pfam" id="PF13358">
    <property type="entry name" value="DDE_3"/>
    <property type="match status" value="1"/>
</dbReference>
<organism evidence="2 3">
    <name type="scientific">Stegodyphus mimosarum</name>
    <name type="common">African social velvet spider</name>
    <dbReference type="NCBI Taxonomy" id="407821"/>
    <lineage>
        <taxon>Eukaryota</taxon>
        <taxon>Metazoa</taxon>
        <taxon>Ecdysozoa</taxon>
        <taxon>Arthropoda</taxon>
        <taxon>Chelicerata</taxon>
        <taxon>Arachnida</taxon>
        <taxon>Araneae</taxon>
        <taxon>Araneomorphae</taxon>
        <taxon>Entelegynae</taxon>
        <taxon>Eresoidea</taxon>
        <taxon>Eresidae</taxon>
        <taxon>Stegodyphus</taxon>
    </lineage>
</organism>
<feature type="domain" description="Tc1-like transposase DDE" evidence="1">
    <location>
        <begin position="8"/>
        <end position="135"/>
    </location>
</feature>
<dbReference type="AlphaFoldDB" id="A0A087UBL7"/>
<dbReference type="GO" id="GO:0003676">
    <property type="term" value="F:nucleic acid binding"/>
    <property type="evidence" value="ECO:0007669"/>
    <property type="project" value="InterPro"/>
</dbReference>
<proteinExistence type="predicted"/>